<evidence type="ECO:0000256" key="4">
    <source>
        <dbReference type="ARBA" id="ARBA00012011"/>
    </source>
</evidence>
<feature type="domain" description="Flavoprotein pyridine nucleotide cytochrome reductase-like FAD-binding" evidence="14">
    <location>
        <begin position="211"/>
        <end position="267"/>
    </location>
</feature>
<keyword evidence="10" id="KW-0496">Mitochondrion</keyword>
<feature type="binding site" evidence="12">
    <location>
        <position position="251"/>
    </location>
    <ligand>
        <name>FAD</name>
        <dbReference type="ChEBI" id="CHEBI:57692"/>
    </ligand>
</feature>
<feature type="binding site" evidence="12">
    <location>
        <position position="232"/>
    </location>
    <ligand>
        <name>FAD</name>
        <dbReference type="ChEBI" id="CHEBI:57692"/>
    </ligand>
</feature>
<comment type="catalytic activity">
    <reaction evidence="11">
        <text>2 Fe(III)-[cytochrome b5] + NADH = 2 Fe(II)-[cytochrome b5] + NAD(+) + H(+)</text>
        <dbReference type="Rhea" id="RHEA:46680"/>
        <dbReference type="Rhea" id="RHEA-COMP:10438"/>
        <dbReference type="Rhea" id="RHEA-COMP:10439"/>
        <dbReference type="ChEBI" id="CHEBI:15378"/>
        <dbReference type="ChEBI" id="CHEBI:29033"/>
        <dbReference type="ChEBI" id="CHEBI:29034"/>
        <dbReference type="ChEBI" id="CHEBI:57540"/>
        <dbReference type="ChEBI" id="CHEBI:57945"/>
        <dbReference type="EC" id="1.6.2.2"/>
    </reaction>
</comment>
<evidence type="ECO:0000313" key="16">
    <source>
        <dbReference type="Proteomes" id="UP000053593"/>
    </source>
</evidence>
<dbReference type="GO" id="GO:0005741">
    <property type="term" value="C:mitochondrial outer membrane"/>
    <property type="evidence" value="ECO:0007669"/>
    <property type="project" value="UniProtKB-SubCell"/>
</dbReference>
<dbReference type="InterPro" id="IPR001433">
    <property type="entry name" value="OxRdtase_FAD/NAD-bd"/>
</dbReference>
<evidence type="ECO:0000256" key="8">
    <source>
        <dbReference type="ARBA" id="ARBA00023002"/>
    </source>
</evidence>
<dbReference type="HOGENOM" id="CLU_003827_9_1_1"/>
<reference evidence="15 16" key="1">
    <citation type="submission" date="2014-04" db="EMBL/GenBank/DDBJ databases">
        <title>Evolutionary Origins and Diversification of the Mycorrhizal Mutualists.</title>
        <authorList>
            <consortium name="DOE Joint Genome Institute"/>
            <consortium name="Mycorrhizal Genomics Consortium"/>
            <person name="Kohler A."/>
            <person name="Kuo A."/>
            <person name="Nagy L.G."/>
            <person name="Floudas D."/>
            <person name="Copeland A."/>
            <person name="Barry K.W."/>
            <person name="Cichocki N."/>
            <person name="Veneault-Fourrey C."/>
            <person name="LaButti K."/>
            <person name="Lindquist E.A."/>
            <person name="Lipzen A."/>
            <person name="Lundell T."/>
            <person name="Morin E."/>
            <person name="Murat C."/>
            <person name="Riley R."/>
            <person name="Ohm R."/>
            <person name="Sun H."/>
            <person name="Tunlid A."/>
            <person name="Henrissat B."/>
            <person name="Grigoriev I.V."/>
            <person name="Hibbett D.S."/>
            <person name="Martin F."/>
        </authorList>
    </citation>
    <scope>NUCLEOTIDE SEQUENCE [LARGE SCALE GENOMIC DNA]</scope>
    <source>
        <strain evidence="15 16">FD-317 M1</strain>
    </source>
</reference>
<dbReference type="Pfam" id="PF00970">
    <property type="entry name" value="FAD_binding_6"/>
    <property type="match status" value="1"/>
</dbReference>
<evidence type="ECO:0000256" key="9">
    <source>
        <dbReference type="ARBA" id="ARBA00023027"/>
    </source>
</evidence>
<dbReference type="EC" id="1.6.2.2" evidence="4"/>
<evidence type="ECO:0000256" key="3">
    <source>
        <dbReference type="ARBA" id="ARBA00006105"/>
    </source>
</evidence>
<dbReference type="Gene3D" id="3.40.50.80">
    <property type="entry name" value="Nucleotide-binding domain of ferredoxin-NADP reductase (FNR) module"/>
    <property type="match status" value="1"/>
</dbReference>
<dbReference type="SUPFAM" id="SSF52343">
    <property type="entry name" value="Ferredoxin reductase-like, C-terminal NADP-linked domain"/>
    <property type="match status" value="1"/>
</dbReference>
<keyword evidence="6" id="KW-0472">Membrane</keyword>
<organism evidence="15 16">
    <name type="scientific">Collybiopsis luxurians FD-317 M1</name>
    <dbReference type="NCBI Taxonomy" id="944289"/>
    <lineage>
        <taxon>Eukaryota</taxon>
        <taxon>Fungi</taxon>
        <taxon>Dikarya</taxon>
        <taxon>Basidiomycota</taxon>
        <taxon>Agaricomycotina</taxon>
        <taxon>Agaricomycetes</taxon>
        <taxon>Agaricomycetidae</taxon>
        <taxon>Agaricales</taxon>
        <taxon>Marasmiineae</taxon>
        <taxon>Omphalotaceae</taxon>
        <taxon>Collybiopsis</taxon>
        <taxon>Collybiopsis luxurians</taxon>
    </lineage>
</organism>
<dbReference type="OrthoDB" id="432685at2759"/>
<dbReference type="PANTHER" id="PTHR19370:SF171">
    <property type="entry name" value="NADH-CYTOCHROME B5 REDUCTASE 2"/>
    <property type="match status" value="1"/>
</dbReference>
<evidence type="ECO:0000256" key="12">
    <source>
        <dbReference type="PIRSR" id="PIRSR601834-1"/>
    </source>
</evidence>
<evidence type="ECO:0000259" key="13">
    <source>
        <dbReference type="Pfam" id="PF00175"/>
    </source>
</evidence>
<dbReference type="InterPro" id="IPR039261">
    <property type="entry name" value="FNR_nucleotide-bd"/>
</dbReference>
<dbReference type="SUPFAM" id="SSF63380">
    <property type="entry name" value="Riboflavin synthase domain-like"/>
    <property type="match status" value="1"/>
</dbReference>
<evidence type="ECO:0000313" key="15">
    <source>
        <dbReference type="EMBL" id="KIK57956.1"/>
    </source>
</evidence>
<dbReference type="InterPro" id="IPR001834">
    <property type="entry name" value="CBR-like"/>
</dbReference>
<evidence type="ECO:0000259" key="14">
    <source>
        <dbReference type="Pfam" id="PF00970"/>
    </source>
</evidence>
<keyword evidence="9" id="KW-0520">NAD</keyword>
<dbReference type="PANTHER" id="PTHR19370">
    <property type="entry name" value="NADH-CYTOCHROME B5 REDUCTASE"/>
    <property type="match status" value="1"/>
</dbReference>
<sequence length="438" mass="48710">MATSTGPVACKAIEATMKRTGMDCKAIAARAKMTEEEVELLCTGTCKPTPEQYDAISKAVDLSNQRCAINCPALPVNANGNPRPGDEPIPDWQADYIEAFHILDHDNHIHERALSCNKSCPDSPGLKYPFTWLKLKNVVKFTENTSRFDFAFDNPDLVSNAPVSSTCVVVSPSEKPLWEDDFRPVRIAVHKDNPAGIPQVKEVDGRMFPPVFRAYTPVTTRDSPGILSFVVKKKPGKRGNDGTEHRRGLMSNYIHELKIGERLGIKGYLQSVPSKLPYKINAYETVILIAGGTGIAPLVQILEYSLKSQNPINRTRFILLNGNRTEKDIFMRDELETYQNDYPDYFKYIHVLSGRAPTDWDGETGRINAEIIRRYAPSPQDVVATNLRIKFFVSGPPSMLAAIAGPKVGNRPNGYTGQGKLQGALKELGYTEKQVHKF</sequence>
<dbReference type="PRINTS" id="PR00406">
    <property type="entry name" value="CYTB5RDTASE"/>
</dbReference>
<feature type="domain" description="Oxidoreductase FAD/NAD(P)-binding" evidence="13">
    <location>
        <begin position="288"/>
        <end position="403"/>
    </location>
</feature>
<evidence type="ECO:0000256" key="5">
    <source>
        <dbReference type="ARBA" id="ARBA00022630"/>
    </source>
</evidence>
<keyword evidence="7 12" id="KW-0274">FAD</keyword>
<comment type="similarity">
    <text evidence="3">Belongs to the flavoprotein pyridine nucleotide cytochrome reductase family.</text>
</comment>
<evidence type="ECO:0000256" key="11">
    <source>
        <dbReference type="ARBA" id="ARBA00047682"/>
    </source>
</evidence>
<feature type="binding site" evidence="12">
    <location>
        <position position="230"/>
    </location>
    <ligand>
        <name>FAD</name>
        <dbReference type="ChEBI" id="CHEBI:57692"/>
    </ligand>
</feature>
<name>A0A0D0BRU3_9AGAR</name>
<keyword evidence="16" id="KW-1185">Reference proteome</keyword>
<dbReference type="Proteomes" id="UP000053593">
    <property type="component" value="Unassembled WGS sequence"/>
</dbReference>
<evidence type="ECO:0000256" key="6">
    <source>
        <dbReference type="ARBA" id="ARBA00022787"/>
    </source>
</evidence>
<gene>
    <name evidence="15" type="ORF">GYMLUDRAFT_45757</name>
</gene>
<keyword evidence="6" id="KW-1000">Mitochondrion outer membrane</keyword>
<evidence type="ECO:0000256" key="7">
    <source>
        <dbReference type="ARBA" id="ARBA00022827"/>
    </source>
</evidence>
<feature type="binding site" evidence="12">
    <location>
        <position position="215"/>
    </location>
    <ligand>
        <name>FAD</name>
        <dbReference type="ChEBI" id="CHEBI:57692"/>
    </ligand>
</feature>
<dbReference type="GO" id="GO:0090524">
    <property type="term" value="F:cytochrome-b5 reductase activity, acting on NADH"/>
    <property type="evidence" value="ECO:0007669"/>
    <property type="project" value="UniProtKB-EC"/>
</dbReference>
<dbReference type="Pfam" id="PF00175">
    <property type="entry name" value="NAD_binding_1"/>
    <property type="match status" value="1"/>
</dbReference>
<dbReference type="CDD" id="cd06183">
    <property type="entry name" value="cyt_b5_reduct_like"/>
    <property type="match status" value="1"/>
</dbReference>
<accession>A0A0D0BRU3</accession>
<comment type="subcellular location">
    <subcellularLocation>
        <location evidence="2">Mitochondrion outer membrane</location>
        <topology evidence="2">Single-pass membrane protein</topology>
    </subcellularLocation>
</comment>
<dbReference type="EMBL" id="KN834788">
    <property type="protein sequence ID" value="KIK57956.1"/>
    <property type="molecule type" value="Genomic_DNA"/>
</dbReference>
<dbReference type="AlphaFoldDB" id="A0A0D0BRU3"/>
<comment type="cofactor">
    <cofactor evidence="1 12">
        <name>FAD</name>
        <dbReference type="ChEBI" id="CHEBI:57692"/>
    </cofactor>
</comment>
<keyword evidence="8" id="KW-0560">Oxidoreductase</keyword>
<dbReference type="InterPro" id="IPR017938">
    <property type="entry name" value="Riboflavin_synthase-like_b-brl"/>
</dbReference>
<dbReference type="PRINTS" id="PR00371">
    <property type="entry name" value="FPNCR"/>
</dbReference>
<evidence type="ECO:0000256" key="10">
    <source>
        <dbReference type="ARBA" id="ARBA00023128"/>
    </source>
</evidence>
<dbReference type="InterPro" id="IPR008333">
    <property type="entry name" value="Cbr1-like_FAD-bd_dom"/>
</dbReference>
<dbReference type="InterPro" id="IPR001709">
    <property type="entry name" value="Flavoprot_Pyr_Nucl_cyt_Rdtase"/>
</dbReference>
<feature type="binding site" evidence="12">
    <location>
        <position position="213"/>
    </location>
    <ligand>
        <name>FAD</name>
        <dbReference type="ChEBI" id="CHEBI:57692"/>
    </ligand>
</feature>
<dbReference type="Gene3D" id="2.40.30.10">
    <property type="entry name" value="Translation factors"/>
    <property type="match status" value="1"/>
</dbReference>
<proteinExistence type="inferred from homology"/>
<evidence type="ECO:0000256" key="2">
    <source>
        <dbReference type="ARBA" id="ARBA00004572"/>
    </source>
</evidence>
<feature type="binding site" evidence="12">
    <location>
        <position position="250"/>
    </location>
    <ligand>
        <name>FAD</name>
        <dbReference type="ChEBI" id="CHEBI:57692"/>
    </ligand>
</feature>
<keyword evidence="5 12" id="KW-0285">Flavoprotein</keyword>
<evidence type="ECO:0000256" key="1">
    <source>
        <dbReference type="ARBA" id="ARBA00001974"/>
    </source>
</evidence>
<protein>
    <recommendedName>
        <fullName evidence="4">cytochrome-b5 reductase</fullName>
        <ecNumber evidence="4">1.6.2.2</ecNumber>
    </recommendedName>
</protein>
<feature type="non-terminal residue" evidence="15">
    <location>
        <position position="1"/>
    </location>
</feature>